<reference evidence="1 2" key="1">
    <citation type="submission" date="2020-08" db="EMBL/GenBank/DDBJ databases">
        <title>Genomic Encyclopedia of Type Strains, Phase IV (KMG-IV): sequencing the most valuable type-strain genomes for metagenomic binning, comparative biology and taxonomic classification.</title>
        <authorList>
            <person name="Goeker M."/>
        </authorList>
    </citation>
    <scope>NUCLEOTIDE SEQUENCE [LARGE SCALE GENOMIC DNA]</scope>
    <source>
        <strain evidence="1 2">DSM 27471</strain>
    </source>
</reference>
<proteinExistence type="predicted"/>
<comment type="caution">
    <text evidence="1">The sequence shown here is derived from an EMBL/GenBank/DDBJ whole genome shotgun (WGS) entry which is preliminary data.</text>
</comment>
<evidence type="ECO:0000313" key="1">
    <source>
        <dbReference type="EMBL" id="MBB3187795.1"/>
    </source>
</evidence>
<keyword evidence="2" id="KW-1185">Reference proteome</keyword>
<gene>
    <name evidence="1" type="ORF">FHX64_001993</name>
</gene>
<dbReference type="Proteomes" id="UP000544222">
    <property type="component" value="Unassembled WGS sequence"/>
</dbReference>
<protein>
    <recommendedName>
        <fullName evidence="3">RloB-like protein</fullName>
    </recommendedName>
</protein>
<sequence length="266" mass="30837">MTGTLRTYSKGNLEKELLPQQKRKTVETEAQVTSVVEAQPSAYQKPDLEEMPKAFFVLISGGEDREKDYFKIISSHDKFKRIKLEFIVDPQKLSPDGMFEIAEYKKARYNSSKNRDEEPDKIYLISDVDHFITELLRIKPKCLKEGFSLIISNSCFEVWLYYAYCDSLPNFTIPSDSLKISSKFKGWLPSAIRGGVKTTRAILNVYQNIEHAKKNYKEDANGIPELFSTNMFELAEHLLPLIEPELTDFIEENKRVEAEFRNRVKK</sequence>
<dbReference type="InterPro" id="IPR025591">
    <property type="entry name" value="RloB"/>
</dbReference>
<name>A0A7W5DRL7_9PORP</name>
<organism evidence="1 2">
    <name type="scientific">Microbacter margulisiae</name>
    <dbReference type="NCBI Taxonomy" id="1350067"/>
    <lineage>
        <taxon>Bacteria</taxon>
        <taxon>Pseudomonadati</taxon>
        <taxon>Bacteroidota</taxon>
        <taxon>Bacteroidia</taxon>
        <taxon>Bacteroidales</taxon>
        <taxon>Porphyromonadaceae</taxon>
        <taxon>Microbacter</taxon>
    </lineage>
</organism>
<evidence type="ECO:0000313" key="2">
    <source>
        <dbReference type="Proteomes" id="UP000544222"/>
    </source>
</evidence>
<dbReference type="EMBL" id="JACHYB010000002">
    <property type="protein sequence ID" value="MBB3187795.1"/>
    <property type="molecule type" value="Genomic_DNA"/>
</dbReference>
<accession>A0A7W5DRL7</accession>
<dbReference type="Pfam" id="PF13707">
    <property type="entry name" value="RloB"/>
    <property type="match status" value="1"/>
</dbReference>
<evidence type="ECO:0008006" key="3">
    <source>
        <dbReference type="Google" id="ProtNLM"/>
    </source>
</evidence>
<dbReference type="AlphaFoldDB" id="A0A7W5DRL7"/>
<dbReference type="RefSeq" id="WP_183413625.1">
    <property type="nucleotide sequence ID" value="NZ_JACHYB010000002.1"/>
</dbReference>